<reference evidence="3" key="1">
    <citation type="submission" date="2016-10" db="EMBL/GenBank/DDBJ databases">
        <authorList>
            <person name="Varghese N."/>
            <person name="Submissions S."/>
        </authorList>
    </citation>
    <scope>NUCLEOTIDE SEQUENCE [LARGE SCALE GENOMIC DNA]</scope>
    <source>
        <strain evidence="3">XBD2006</strain>
    </source>
</reference>
<dbReference type="RefSeq" id="WP_074461855.1">
    <property type="nucleotide sequence ID" value="NZ_FMUR01000006.1"/>
</dbReference>
<gene>
    <name evidence="2" type="ORF">SAMN02910451_01175</name>
</gene>
<keyword evidence="3" id="KW-1185">Reference proteome</keyword>
<evidence type="ECO:0000313" key="3">
    <source>
        <dbReference type="Proteomes" id="UP000183047"/>
    </source>
</evidence>
<evidence type="ECO:0000256" key="1">
    <source>
        <dbReference type="SAM" id="Phobius"/>
    </source>
</evidence>
<accession>A0A1G5CKV8</accession>
<dbReference type="EMBL" id="FMUR01000006">
    <property type="protein sequence ID" value="SCY02974.1"/>
    <property type="molecule type" value="Genomic_DNA"/>
</dbReference>
<dbReference type="Proteomes" id="UP000183047">
    <property type="component" value="Unassembled WGS sequence"/>
</dbReference>
<proteinExistence type="predicted"/>
<dbReference type="AlphaFoldDB" id="A0A1G5CKV8"/>
<keyword evidence="1" id="KW-0812">Transmembrane</keyword>
<sequence length="71" mass="7901">MLTLLFIILFFGIFGRMIGFAFKATWGIFKVMTFLVFLPLILVGLVFGGLISIAFPILVVVGLANLFMRLT</sequence>
<keyword evidence="1" id="KW-1133">Transmembrane helix</keyword>
<organism evidence="2 3">
    <name type="scientific">Butyrivibrio hungatei</name>
    <dbReference type="NCBI Taxonomy" id="185008"/>
    <lineage>
        <taxon>Bacteria</taxon>
        <taxon>Bacillati</taxon>
        <taxon>Bacillota</taxon>
        <taxon>Clostridia</taxon>
        <taxon>Lachnospirales</taxon>
        <taxon>Lachnospiraceae</taxon>
        <taxon>Butyrivibrio</taxon>
    </lineage>
</organism>
<protein>
    <submittedName>
        <fullName evidence="2">Uncharacterized protein</fullName>
    </submittedName>
</protein>
<name>A0A1G5CKV8_9FIRM</name>
<feature type="transmembrane region" description="Helical" evidence="1">
    <location>
        <begin position="37"/>
        <end position="67"/>
    </location>
</feature>
<keyword evidence="1" id="KW-0472">Membrane</keyword>
<evidence type="ECO:0000313" key="2">
    <source>
        <dbReference type="EMBL" id="SCY02974.1"/>
    </source>
</evidence>